<reference evidence="1 2" key="1">
    <citation type="submission" date="2017-06" db="EMBL/GenBank/DDBJ databases">
        <authorList>
            <person name="Kim H.J."/>
            <person name="Triplett B.A."/>
        </authorList>
    </citation>
    <scope>NUCLEOTIDE SEQUENCE [LARGE SCALE GENOMIC DNA]</scope>
    <source>
        <strain evidence="1 2">SCA</strain>
    </source>
</reference>
<gene>
    <name evidence="1" type="ORF">SAMN05446037_1004136</name>
</gene>
<dbReference type="AlphaFoldDB" id="A0A239BW18"/>
<name>A0A239BW18_9FIRM</name>
<organism evidence="1 2">
    <name type="scientific">Anaerovirgula multivorans</name>
    <dbReference type="NCBI Taxonomy" id="312168"/>
    <lineage>
        <taxon>Bacteria</taxon>
        <taxon>Bacillati</taxon>
        <taxon>Bacillota</taxon>
        <taxon>Clostridia</taxon>
        <taxon>Peptostreptococcales</taxon>
        <taxon>Natronincolaceae</taxon>
        <taxon>Anaerovirgula</taxon>
    </lineage>
</organism>
<keyword evidence="2" id="KW-1185">Reference proteome</keyword>
<dbReference type="Proteomes" id="UP000198304">
    <property type="component" value="Unassembled WGS sequence"/>
</dbReference>
<dbReference type="OrthoDB" id="9792686at2"/>
<evidence type="ECO:0000313" key="1">
    <source>
        <dbReference type="EMBL" id="SNS11353.1"/>
    </source>
</evidence>
<protein>
    <submittedName>
        <fullName evidence="1">Uncharacterized protein</fullName>
    </submittedName>
</protein>
<dbReference type="Gene3D" id="3.30.565.10">
    <property type="entry name" value="Histidine kinase-like ATPase, C-terminal domain"/>
    <property type="match status" value="1"/>
</dbReference>
<accession>A0A239BW18</accession>
<dbReference type="InterPro" id="IPR036890">
    <property type="entry name" value="HATPase_C_sf"/>
</dbReference>
<dbReference type="EMBL" id="FZOJ01000004">
    <property type="protein sequence ID" value="SNS11353.1"/>
    <property type="molecule type" value="Genomic_DNA"/>
</dbReference>
<proteinExistence type="predicted"/>
<dbReference type="RefSeq" id="WP_089281918.1">
    <property type="nucleotide sequence ID" value="NZ_FZOJ01000004.1"/>
</dbReference>
<evidence type="ECO:0000313" key="2">
    <source>
        <dbReference type="Proteomes" id="UP000198304"/>
    </source>
</evidence>
<sequence length="103" mass="11603">MLFVNHNKMKLKTKIILLSKNIKDTNIAALLIGKSSIAKELGIHMNIHPASFISKLSDRIPSNLIITVLGNLIENAFDALQGMEEKKWVDILIKENNRDIILL</sequence>